<evidence type="ECO:0000313" key="1">
    <source>
        <dbReference type="EMBL" id="QGQ24951.1"/>
    </source>
</evidence>
<keyword evidence="2" id="KW-1185">Reference proteome</keyword>
<accession>A0A6I6AIM0</accession>
<protein>
    <submittedName>
        <fullName evidence="1">Uncharacterized protein</fullName>
    </submittedName>
</protein>
<evidence type="ECO:0000313" key="2">
    <source>
        <dbReference type="Proteomes" id="UP000427281"/>
    </source>
</evidence>
<dbReference type="Proteomes" id="UP000427281">
    <property type="component" value="Chromosome"/>
</dbReference>
<dbReference type="RefSeq" id="WP_155365674.1">
    <property type="nucleotide sequence ID" value="NZ_CP043930.1"/>
</dbReference>
<dbReference type="AlphaFoldDB" id="A0A6I6AIM0"/>
<organism evidence="1 2">
    <name type="scientific">Gimesia benthica</name>
    <dbReference type="NCBI Taxonomy" id="2608982"/>
    <lineage>
        <taxon>Bacteria</taxon>
        <taxon>Pseudomonadati</taxon>
        <taxon>Planctomycetota</taxon>
        <taxon>Planctomycetia</taxon>
        <taxon>Planctomycetales</taxon>
        <taxon>Planctomycetaceae</taxon>
        <taxon>Gimesia</taxon>
    </lineage>
</organism>
<gene>
    <name evidence="1" type="ORF">F1728_20630</name>
</gene>
<proteinExistence type="predicted"/>
<name>A0A6I6AIM0_9PLAN</name>
<dbReference type="EMBL" id="CP043930">
    <property type="protein sequence ID" value="QGQ24951.1"/>
    <property type="molecule type" value="Genomic_DNA"/>
</dbReference>
<sequence length="76" mass="8712">MKFWDGQPFCAADALFHFNFREKTPCVNGSPETSLVAQRPHQVWEQLLVHFDVKLQGRTGKISQHALLPSTLDFSR</sequence>
<reference evidence="1 2" key="1">
    <citation type="submission" date="2019-09" db="EMBL/GenBank/DDBJ databases">
        <title>Gimesia benthica sp. nov., a novel bacterium isolated from deep-sea water of the Northwest Indian Ocean.</title>
        <authorList>
            <person name="Dai X."/>
        </authorList>
    </citation>
    <scope>NUCLEOTIDE SEQUENCE [LARGE SCALE GENOMIC DNA]</scope>
    <source>
        <strain evidence="1 2">E7</strain>
    </source>
</reference>
<dbReference type="KEGG" id="gim:F1728_20630"/>